<dbReference type="PANTHER" id="PTHR11080">
    <property type="entry name" value="PYRAZINAMIDASE/NICOTINAMIDASE"/>
    <property type="match status" value="1"/>
</dbReference>
<evidence type="ECO:0000256" key="2">
    <source>
        <dbReference type="ARBA" id="ARBA00022801"/>
    </source>
</evidence>
<dbReference type="RefSeq" id="WP_306941516.1">
    <property type="nucleotide sequence ID" value="NZ_CP132976.1"/>
</dbReference>
<dbReference type="EMBL" id="CP132976">
    <property type="protein sequence ID" value="WMD19346.1"/>
    <property type="molecule type" value="Genomic_DNA"/>
</dbReference>
<organism evidence="3 4">
    <name type="scientific">Achromobacter seleniivolatilans</name>
    <dbReference type="NCBI Taxonomy" id="3047478"/>
    <lineage>
        <taxon>Bacteria</taxon>
        <taxon>Pseudomonadati</taxon>
        <taxon>Pseudomonadota</taxon>
        <taxon>Betaproteobacteria</taxon>
        <taxon>Burkholderiales</taxon>
        <taxon>Alcaligenaceae</taxon>
        <taxon>Achromobacter</taxon>
    </lineage>
</organism>
<dbReference type="PANTHER" id="PTHR11080:SF2">
    <property type="entry name" value="LD05707P"/>
    <property type="match status" value="1"/>
</dbReference>
<keyword evidence="2 3" id="KW-0378">Hydrolase</keyword>
<keyword evidence="4" id="KW-1185">Reference proteome</keyword>
<dbReference type="InterPro" id="IPR052347">
    <property type="entry name" value="Isochorismatase_Nicotinamidase"/>
</dbReference>
<evidence type="ECO:0000313" key="3">
    <source>
        <dbReference type="EMBL" id="WMD19346.1"/>
    </source>
</evidence>
<dbReference type="Gene3D" id="3.40.50.850">
    <property type="entry name" value="Isochorismatase-like"/>
    <property type="match status" value="1"/>
</dbReference>
<dbReference type="InterPro" id="IPR036380">
    <property type="entry name" value="Isochorismatase-like_sf"/>
</dbReference>
<protein>
    <submittedName>
        <fullName evidence="3">Cysteine hydrolase</fullName>
    </submittedName>
</protein>
<reference evidence="3 4" key="1">
    <citation type="submission" date="2023-08" db="EMBL/GenBank/DDBJ databases">
        <title>Achromobacter seleniivolatilans sp. nov., isolated from seleniferous soil.</title>
        <authorList>
            <person name="Zhang S."/>
            <person name="Li K."/>
            <person name="Peng J."/>
            <person name="Zhao Q."/>
            <person name="Wang H."/>
            <person name="Guo Y."/>
        </authorList>
    </citation>
    <scope>NUCLEOTIDE SEQUENCE [LARGE SCALE GENOMIC DNA]</scope>
    <source>
        <strain evidence="3 4">R39</strain>
    </source>
</reference>
<accession>A0ABY9LX50</accession>
<dbReference type="GO" id="GO:0016787">
    <property type="term" value="F:hydrolase activity"/>
    <property type="evidence" value="ECO:0007669"/>
    <property type="project" value="UniProtKB-KW"/>
</dbReference>
<name>A0ABY9LX50_9BURK</name>
<gene>
    <name evidence="3" type="ORF">RAS12_22400</name>
</gene>
<dbReference type="Proteomes" id="UP001234798">
    <property type="component" value="Chromosome"/>
</dbReference>
<evidence type="ECO:0000256" key="1">
    <source>
        <dbReference type="ARBA" id="ARBA00006336"/>
    </source>
</evidence>
<comment type="similarity">
    <text evidence="1">Belongs to the isochorismatase family.</text>
</comment>
<evidence type="ECO:0000313" key="4">
    <source>
        <dbReference type="Proteomes" id="UP001234798"/>
    </source>
</evidence>
<sequence>MPRSIHLLLVDPQNDFCDLPETYLPPDPLTGQLTRPSLPVSGAHADMQRLARFIDATASALTSITVTLDTHHRLDIAHPTFWATGDGQPVEPFTPITAAQVRAGAFLPRHADDLPRTMSYLAELEARGRYTLMVWPVHCEIGTWGHNVHADVRAAYSRWEDDGQFIVRKVPKGTNPWTEHYSALMAEVPDADDPRSQLNRGLVDSLDRAELIVIAGEAGSHCVKATVEHLAEHLPGGNLSRIVLLTDCMSPVAGFEDAQTTFLQRMRDLGVQERTSVDMARALQV</sequence>
<dbReference type="SUPFAM" id="SSF52499">
    <property type="entry name" value="Isochorismatase-like hydrolases"/>
    <property type="match status" value="1"/>
</dbReference>
<proteinExistence type="inferred from homology"/>